<feature type="transmembrane region" description="Helical" evidence="9">
    <location>
        <begin position="276"/>
        <end position="297"/>
    </location>
</feature>
<keyword evidence="13" id="KW-1185">Reference proteome</keyword>
<evidence type="ECO:0000256" key="6">
    <source>
        <dbReference type="ARBA" id="ARBA00022692"/>
    </source>
</evidence>
<feature type="domain" description="ABC transmembrane type-2" evidence="11">
    <location>
        <begin position="81"/>
        <end position="300"/>
    </location>
</feature>
<organism evidence="12 13">
    <name type="scientific">Novipirellula galeiformis</name>
    <dbReference type="NCBI Taxonomy" id="2528004"/>
    <lineage>
        <taxon>Bacteria</taxon>
        <taxon>Pseudomonadati</taxon>
        <taxon>Planctomycetota</taxon>
        <taxon>Planctomycetia</taxon>
        <taxon>Pirellulales</taxon>
        <taxon>Pirellulaceae</taxon>
        <taxon>Novipirellula</taxon>
    </lineage>
</organism>
<evidence type="ECO:0000313" key="13">
    <source>
        <dbReference type="Proteomes" id="UP000316304"/>
    </source>
</evidence>
<keyword evidence="5" id="KW-0997">Cell inner membrane</keyword>
<gene>
    <name evidence="12" type="primary">tagG_1</name>
    <name evidence="12" type="ORF">Pla52o_10530</name>
</gene>
<evidence type="ECO:0000259" key="11">
    <source>
        <dbReference type="PROSITE" id="PS51012"/>
    </source>
</evidence>
<feature type="transmembrane region" description="Helical" evidence="9">
    <location>
        <begin position="157"/>
        <end position="181"/>
    </location>
</feature>
<dbReference type="PANTHER" id="PTHR30413:SF8">
    <property type="entry name" value="TRANSPORT PERMEASE PROTEIN"/>
    <property type="match status" value="1"/>
</dbReference>
<dbReference type="PANTHER" id="PTHR30413">
    <property type="entry name" value="INNER MEMBRANE TRANSPORT PERMEASE"/>
    <property type="match status" value="1"/>
</dbReference>
<keyword evidence="8 9" id="KW-0472">Membrane</keyword>
<keyword evidence="7 9" id="KW-1133">Transmembrane helix</keyword>
<feature type="compositionally biased region" description="Basic and acidic residues" evidence="10">
    <location>
        <begin position="12"/>
        <end position="27"/>
    </location>
</feature>
<dbReference type="GO" id="GO:0140359">
    <property type="term" value="F:ABC-type transporter activity"/>
    <property type="evidence" value="ECO:0007669"/>
    <property type="project" value="InterPro"/>
</dbReference>
<evidence type="ECO:0000256" key="1">
    <source>
        <dbReference type="ARBA" id="ARBA00004429"/>
    </source>
</evidence>
<evidence type="ECO:0000256" key="9">
    <source>
        <dbReference type="RuleBase" id="RU361157"/>
    </source>
</evidence>
<feature type="transmembrane region" description="Helical" evidence="9">
    <location>
        <begin position="222"/>
        <end position="242"/>
    </location>
</feature>
<feature type="transmembrane region" description="Helical" evidence="9">
    <location>
        <begin position="124"/>
        <end position="145"/>
    </location>
</feature>
<name>A0A5C6CX41_9BACT</name>
<reference evidence="12 13" key="1">
    <citation type="submission" date="2019-02" db="EMBL/GenBank/DDBJ databases">
        <title>Deep-cultivation of Planctomycetes and their phenomic and genomic characterization uncovers novel biology.</title>
        <authorList>
            <person name="Wiegand S."/>
            <person name="Jogler M."/>
            <person name="Boedeker C."/>
            <person name="Pinto D."/>
            <person name="Vollmers J."/>
            <person name="Rivas-Marin E."/>
            <person name="Kohn T."/>
            <person name="Peeters S.H."/>
            <person name="Heuer A."/>
            <person name="Rast P."/>
            <person name="Oberbeckmann S."/>
            <person name="Bunk B."/>
            <person name="Jeske O."/>
            <person name="Meyerdierks A."/>
            <person name="Storesund J.E."/>
            <person name="Kallscheuer N."/>
            <person name="Luecker S."/>
            <person name="Lage O.M."/>
            <person name="Pohl T."/>
            <person name="Merkel B.J."/>
            <person name="Hornburger P."/>
            <person name="Mueller R.-W."/>
            <person name="Bruemmer F."/>
            <person name="Labrenz M."/>
            <person name="Spormann A.M."/>
            <person name="Op Den Camp H."/>
            <person name="Overmann J."/>
            <person name="Amann R."/>
            <person name="Jetten M.S.M."/>
            <person name="Mascher T."/>
            <person name="Medema M.H."/>
            <person name="Devos D.P."/>
            <person name="Kaster A.-K."/>
            <person name="Ovreas L."/>
            <person name="Rohde M."/>
            <person name="Galperin M.Y."/>
            <person name="Jogler C."/>
        </authorList>
    </citation>
    <scope>NUCLEOTIDE SEQUENCE [LARGE SCALE GENOMIC DNA]</scope>
    <source>
        <strain evidence="12 13">Pla52o</strain>
    </source>
</reference>
<dbReference type="GO" id="GO:0005886">
    <property type="term" value="C:plasma membrane"/>
    <property type="evidence" value="ECO:0007669"/>
    <property type="project" value="UniProtKB-SubCell"/>
</dbReference>
<comment type="subcellular location">
    <subcellularLocation>
        <location evidence="1">Cell inner membrane</location>
        <topology evidence="1">Multi-pass membrane protein</topology>
    </subcellularLocation>
    <subcellularLocation>
        <location evidence="9">Cell membrane</location>
        <topology evidence="9">Multi-pass membrane protein</topology>
    </subcellularLocation>
</comment>
<protein>
    <recommendedName>
        <fullName evidence="9">Transport permease protein</fullName>
    </recommendedName>
</protein>
<feature type="transmembrane region" description="Helical" evidence="9">
    <location>
        <begin position="80"/>
        <end position="104"/>
    </location>
</feature>
<accession>A0A5C6CX41</accession>
<evidence type="ECO:0000256" key="7">
    <source>
        <dbReference type="ARBA" id="ARBA00022989"/>
    </source>
</evidence>
<evidence type="ECO:0000256" key="10">
    <source>
        <dbReference type="SAM" id="MobiDB-lite"/>
    </source>
</evidence>
<feature type="region of interest" description="Disordered" evidence="10">
    <location>
        <begin position="1"/>
        <end position="37"/>
    </location>
</feature>
<feature type="transmembrane region" description="Helical" evidence="9">
    <location>
        <begin position="187"/>
        <end position="210"/>
    </location>
</feature>
<dbReference type="PROSITE" id="PS51012">
    <property type="entry name" value="ABC_TM2"/>
    <property type="match status" value="1"/>
</dbReference>
<keyword evidence="6 9" id="KW-0812">Transmembrane</keyword>
<dbReference type="InterPro" id="IPR047817">
    <property type="entry name" value="ABC2_TM_bact-type"/>
</dbReference>
<sequence>MKPLSSSAPLTDAKKPDASPSERKDIDSPESPKSSTHDLVTVIEPPSSWFALNLVEVWRYRDLLLLLMWRDISARFRQSVVGYGWAILRPLVTALIYTLVFSVFVRIETDVPYPIFAFAGLIPWMYFSGTLSAVTGSIVGGGALLKKVYFPRLVLPLATVGVGLVELVLQLIVLAGLMVFYQYIPGWPILCLPVFVFVTILTALAFGIWFTALNVKYRDVGMAIPFLIQIWMYLCPIIYPISAVPEAWRPIYALNPMVGVVEGFRWSVLGSAPPNFLLLGLSSAISLGILLLGIVWFRKVETTFADVI</sequence>
<evidence type="ECO:0000256" key="3">
    <source>
        <dbReference type="ARBA" id="ARBA00022448"/>
    </source>
</evidence>
<dbReference type="EMBL" id="SJPT01000001">
    <property type="protein sequence ID" value="TWU27189.1"/>
    <property type="molecule type" value="Genomic_DNA"/>
</dbReference>
<dbReference type="Pfam" id="PF01061">
    <property type="entry name" value="ABC2_membrane"/>
    <property type="match status" value="1"/>
</dbReference>
<comment type="similarity">
    <text evidence="2 9">Belongs to the ABC-2 integral membrane protein family.</text>
</comment>
<comment type="caution">
    <text evidence="12">The sequence shown here is derived from an EMBL/GenBank/DDBJ whole genome shotgun (WGS) entry which is preliminary data.</text>
</comment>
<dbReference type="GO" id="GO:0015920">
    <property type="term" value="P:lipopolysaccharide transport"/>
    <property type="evidence" value="ECO:0007669"/>
    <property type="project" value="TreeGrafter"/>
</dbReference>
<evidence type="ECO:0000256" key="5">
    <source>
        <dbReference type="ARBA" id="ARBA00022519"/>
    </source>
</evidence>
<dbReference type="AlphaFoldDB" id="A0A5C6CX41"/>
<evidence type="ECO:0000256" key="4">
    <source>
        <dbReference type="ARBA" id="ARBA00022475"/>
    </source>
</evidence>
<evidence type="ECO:0000256" key="8">
    <source>
        <dbReference type="ARBA" id="ARBA00023136"/>
    </source>
</evidence>
<dbReference type="InterPro" id="IPR013525">
    <property type="entry name" value="ABC2_TM"/>
</dbReference>
<keyword evidence="3 9" id="KW-0813">Transport</keyword>
<evidence type="ECO:0000256" key="2">
    <source>
        <dbReference type="ARBA" id="ARBA00007783"/>
    </source>
</evidence>
<proteinExistence type="inferred from homology"/>
<keyword evidence="4 9" id="KW-1003">Cell membrane</keyword>
<evidence type="ECO:0000313" key="12">
    <source>
        <dbReference type="EMBL" id="TWU27189.1"/>
    </source>
</evidence>
<dbReference type="Proteomes" id="UP000316304">
    <property type="component" value="Unassembled WGS sequence"/>
</dbReference>